<evidence type="ECO:0000313" key="1">
    <source>
        <dbReference type="EMBL" id="OCL01270.1"/>
    </source>
</evidence>
<gene>
    <name evidence="1" type="ORF">AOQ84DRAFT_393803</name>
</gene>
<dbReference type="OrthoDB" id="3917367at2759"/>
<dbReference type="Proteomes" id="UP000250140">
    <property type="component" value="Unassembled WGS sequence"/>
</dbReference>
<dbReference type="EMBL" id="KV751160">
    <property type="protein sequence ID" value="OCL01270.1"/>
    <property type="molecule type" value="Genomic_DNA"/>
</dbReference>
<reference evidence="1 2" key="1">
    <citation type="journal article" date="2016" name="Nat. Commun.">
        <title>Ectomycorrhizal ecology is imprinted in the genome of the dominant symbiotic fungus Cenococcum geophilum.</title>
        <authorList>
            <consortium name="DOE Joint Genome Institute"/>
            <person name="Peter M."/>
            <person name="Kohler A."/>
            <person name="Ohm R.A."/>
            <person name="Kuo A."/>
            <person name="Krutzmann J."/>
            <person name="Morin E."/>
            <person name="Arend M."/>
            <person name="Barry K.W."/>
            <person name="Binder M."/>
            <person name="Choi C."/>
            <person name="Clum A."/>
            <person name="Copeland A."/>
            <person name="Grisel N."/>
            <person name="Haridas S."/>
            <person name="Kipfer T."/>
            <person name="LaButti K."/>
            <person name="Lindquist E."/>
            <person name="Lipzen A."/>
            <person name="Maire R."/>
            <person name="Meier B."/>
            <person name="Mihaltcheva S."/>
            <person name="Molinier V."/>
            <person name="Murat C."/>
            <person name="Poggeler S."/>
            <person name="Quandt C.A."/>
            <person name="Sperisen C."/>
            <person name="Tritt A."/>
            <person name="Tisserant E."/>
            <person name="Crous P.W."/>
            <person name="Henrissat B."/>
            <person name="Nehls U."/>
            <person name="Egli S."/>
            <person name="Spatafora J.W."/>
            <person name="Grigoriev I.V."/>
            <person name="Martin F.M."/>
        </authorList>
    </citation>
    <scope>NUCLEOTIDE SEQUENCE [LARGE SCALE GENOMIC DNA]</scope>
    <source>
        <strain evidence="1 2">CBS 207.34</strain>
    </source>
</reference>
<evidence type="ECO:0000313" key="2">
    <source>
        <dbReference type="Proteomes" id="UP000250140"/>
    </source>
</evidence>
<accession>A0A8E2EM94</accession>
<proteinExistence type="predicted"/>
<protein>
    <submittedName>
        <fullName evidence="1">Uncharacterized protein</fullName>
    </submittedName>
</protein>
<organism evidence="1 2">
    <name type="scientific">Glonium stellatum</name>
    <dbReference type="NCBI Taxonomy" id="574774"/>
    <lineage>
        <taxon>Eukaryota</taxon>
        <taxon>Fungi</taxon>
        <taxon>Dikarya</taxon>
        <taxon>Ascomycota</taxon>
        <taxon>Pezizomycotina</taxon>
        <taxon>Dothideomycetes</taxon>
        <taxon>Pleosporomycetidae</taxon>
        <taxon>Gloniales</taxon>
        <taxon>Gloniaceae</taxon>
        <taxon>Glonium</taxon>
    </lineage>
</organism>
<name>A0A8E2EM94_9PEZI</name>
<keyword evidence="2" id="KW-1185">Reference proteome</keyword>
<dbReference type="AlphaFoldDB" id="A0A8E2EM94"/>
<sequence>MFPENQSMLSLQGLNDDVLRLIIGEIFRDDDRLTLDAVSKVSRRLYQISVPWLYRRVIILFTARSHRALLLRLLKDGSKLLSFIRELRIKRYLRSASEQQGQILELLHRLKRLESFWWDDYCDMPDVFLNFLHEKWPNARIIIDAEQVCPVRVKYSLNRNSAFVWPSSYCLHTFIFRAARQYEFDRSFKLNLFRTIKRSPNLKILQIWDFVSGPFGNLDDMSSELKNDCNLTTGVAEHEAKSEDLPRLEELTLAGRILPLFTQNELNVWGSNDGWAKLKRLMLKPSDCLPAFLGRVPSLEVLDCSSYLSKAIEDYTDPTRLEKPKPLLGVLRELEYQGFGITFPIEVLQHVSRTLISLKMHNMDTFVHQNGSTEPADAQYRDVITLNDTCPWLETLAVDMWRERVWPEEFFTALARFRYLINVTIFVERPSEIGTSPVIDKDSCKYIYKFIQDRKCGKRLRRLEIKQHKMGVTVGPSSSPQCRGPVSSISPDYTCASTKEGDILVDEVYWQQNAKCNKDAEELRLLTKNIKCCSTGRLVLLAREFDNIWTERELGADVLAEANEDLDDDFSIGPVATSCPDARGFLDRFKEGSSLIPRISDSRSMKALGKVVRFLCLGYQAQPKMKEGSREQIIKQVLLQRKVEMRAKKFFNENATLFDIIESYSQVGSYGDSSLSLYESLLEIRRNQSAPRAGDAQ</sequence>